<evidence type="ECO:0000256" key="7">
    <source>
        <dbReference type="ARBA" id="ARBA00022989"/>
    </source>
</evidence>
<name>A0ABW4BG27_9LACO</name>
<evidence type="ECO:0000256" key="1">
    <source>
        <dbReference type="ARBA" id="ARBA00004651"/>
    </source>
</evidence>
<dbReference type="SUPFAM" id="SSF56024">
    <property type="entry name" value="Phospholipase D/nuclease"/>
    <property type="match status" value="2"/>
</dbReference>
<keyword evidence="11" id="KW-1208">Phospholipid metabolism</keyword>
<feature type="domain" description="PLD phosphodiesterase" evidence="14">
    <location>
        <begin position="216"/>
        <end position="243"/>
    </location>
</feature>
<dbReference type="InterPro" id="IPR027379">
    <property type="entry name" value="CLS_N"/>
</dbReference>
<proteinExistence type="predicted"/>
<feature type="domain" description="PLD phosphodiesterase" evidence="14">
    <location>
        <begin position="390"/>
        <end position="417"/>
    </location>
</feature>
<organism evidence="15 16">
    <name type="scientific">Lacticaseibacillus suilingensis</name>
    <dbReference type="NCBI Taxonomy" id="2799577"/>
    <lineage>
        <taxon>Bacteria</taxon>
        <taxon>Bacillati</taxon>
        <taxon>Bacillota</taxon>
        <taxon>Bacilli</taxon>
        <taxon>Lactobacillales</taxon>
        <taxon>Lactobacillaceae</taxon>
        <taxon>Lacticaseibacillus</taxon>
    </lineage>
</organism>
<dbReference type="RefSeq" id="WP_204119200.1">
    <property type="nucleotide sequence ID" value="NZ_BOLV01000012.1"/>
</dbReference>
<dbReference type="CDD" id="cd09110">
    <property type="entry name" value="PLDc_CLS_1"/>
    <property type="match status" value="1"/>
</dbReference>
<dbReference type="InterPro" id="IPR022924">
    <property type="entry name" value="Cardiolipin_synthase"/>
</dbReference>
<keyword evidence="4" id="KW-0808">Transferase</keyword>
<dbReference type="InterPro" id="IPR001736">
    <property type="entry name" value="PLipase_D/transphosphatidylase"/>
</dbReference>
<reference evidence="16" key="1">
    <citation type="journal article" date="2019" name="Int. J. Syst. Evol. Microbiol.">
        <title>The Global Catalogue of Microorganisms (GCM) 10K type strain sequencing project: providing services to taxonomists for standard genome sequencing and annotation.</title>
        <authorList>
            <consortium name="The Broad Institute Genomics Platform"/>
            <consortium name="The Broad Institute Genome Sequencing Center for Infectious Disease"/>
            <person name="Wu L."/>
            <person name="Ma J."/>
        </authorList>
    </citation>
    <scope>NUCLEOTIDE SEQUENCE [LARGE SCALE GENOMIC DNA]</scope>
    <source>
        <strain evidence="16">CCM 9110</strain>
    </source>
</reference>
<dbReference type="Pfam" id="PF13091">
    <property type="entry name" value="PLDc_2"/>
    <property type="match status" value="2"/>
</dbReference>
<evidence type="ECO:0000256" key="8">
    <source>
        <dbReference type="ARBA" id="ARBA00023098"/>
    </source>
</evidence>
<dbReference type="SMART" id="SM00155">
    <property type="entry name" value="PLDc"/>
    <property type="match status" value="2"/>
</dbReference>
<protein>
    <recommendedName>
        <fullName evidence="12">Cardiolipin synthase</fullName>
        <ecNumber evidence="12">2.7.8.-</ecNumber>
    </recommendedName>
</protein>
<evidence type="ECO:0000256" key="12">
    <source>
        <dbReference type="NCBIfam" id="TIGR04265"/>
    </source>
</evidence>
<dbReference type="InterPro" id="IPR025202">
    <property type="entry name" value="PLD-like_dom"/>
</dbReference>
<gene>
    <name evidence="15" type="primary">cls</name>
    <name evidence="15" type="ORF">ACFQ41_08870</name>
</gene>
<keyword evidence="16" id="KW-1185">Reference proteome</keyword>
<keyword evidence="2" id="KW-1003">Cell membrane</keyword>
<evidence type="ECO:0000256" key="10">
    <source>
        <dbReference type="ARBA" id="ARBA00023209"/>
    </source>
</evidence>
<evidence type="ECO:0000256" key="3">
    <source>
        <dbReference type="ARBA" id="ARBA00022516"/>
    </source>
</evidence>
<evidence type="ECO:0000256" key="11">
    <source>
        <dbReference type="ARBA" id="ARBA00023264"/>
    </source>
</evidence>
<evidence type="ECO:0000313" key="16">
    <source>
        <dbReference type="Proteomes" id="UP001597199"/>
    </source>
</evidence>
<sequence length="477" mass="53816">MWLETLLVVIVVVNAASAIVTVFRQPRDIAATWAWLLVLMLIPVLGFVLYWLFGRKLSTNKLNALATQQRLGIDQMVAAQQEAVELSQDQGANSPFAGAPELVRTLLKADGALITTMNDVQLIFDRTEFSRRLFADLEAAQHHIHIEAYTIAPDAHGQALVQLLVKKVEAGVRVRVIYDTFGSHRLNRNFWRPLIAAGGMVEPFIATKLGRANLRINFRNHRKITVIDGRVGYMGGFDIGSSSRKYLITQDTQLRISGQAVASLQARFFMDWNTTARIKKVHFQRAYFPESHDTGRTTMQIVSGGPEQDLEAIKLGDLRLLALAKRRIWVQSPFFVPDDSLLDGLILAAQSGMDVRLMVPKQTNQPLMAKATAFYLNRLAKHGVKVYRYDAGFLHRKVIIVDSQYLMTGSPNLDVRSFKLNFEIAAFIYDQALAERAERQFKLDLQQATAYTYAEVKSQTRWHQMGTELARLFAPIL</sequence>
<dbReference type="Gene3D" id="3.30.870.10">
    <property type="entry name" value="Endonuclease Chain A"/>
    <property type="match status" value="2"/>
</dbReference>
<keyword evidence="7 13" id="KW-1133">Transmembrane helix</keyword>
<dbReference type="NCBIfam" id="TIGR04265">
    <property type="entry name" value="bac_cardiolipin"/>
    <property type="match status" value="1"/>
</dbReference>
<evidence type="ECO:0000256" key="2">
    <source>
        <dbReference type="ARBA" id="ARBA00022475"/>
    </source>
</evidence>
<evidence type="ECO:0000256" key="5">
    <source>
        <dbReference type="ARBA" id="ARBA00022692"/>
    </source>
</evidence>
<evidence type="ECO:0000256" key="9">
    <source>
        <dbReference type="ARBA" id="ARBA00023136"/>
    </source>
</evidence>
<dbReference type="PANTHER" id="PTHR21248:SF22">
    <property type="entry name" value="PHOSPHOLIPASE D"/>
    <property type="match status" value="1"/>
</dbReference>
<dbReference type="Proteomes" id="UP001597199">
    <property type="component" value="Unassembled WGS sequence"/>
</dbReference>
<keyword evidence="9 13" id="KW-0472">Membrane</keyword>
<dbReference type="PANTHER" id="PTHR21248">
    <property type="entry name" value="CARDIOLIPIN SYNTHASE"/>
    <property type="match status" value="1"/>
</dbReference>
<accession>A0ABW4BG27</accession>
<evidence type="ECO:0000256" key="4">
    <source>
        <dbReference type="ARBA" id="ARBA00022679"/>
    </source>
</evidence>
<dbReference type="EMBL" id="JBHTOA010000032">
    <property type="protein sequence ID" value="MFD1399422.1"/>
    <property type="molecule type" value="Genomic_DNA"/>
</dbReference>
<keyword evidence="10" id="KW-0594">Phospholipid biosynthesis</keyword>
<evidence type="ECO:0000256" key="13">
    <source>
        <dbReference type="SAM" id="Phobius"/>
    </source>
</evidence>
<evidence type="ECO:0000256" key="6">
    <source>
        <dbReference type="ARBA" id="ARBA00022737"/>
    </source>
</evidence>
<feature type="transmembrane region" description="Helical" evidence="13">
    <location>
        <begin position="34"/>
        <end position="53"/>
    </location>
</feature>
<dbReference type="PROSITE" id="PS50035">
    <property type="entry name" value="PLD"/>
    <property type="match status" value="2"/>
</dbReference>
<keyword evidence="6" id="KW-0677">Repeat</keyword>
<dbReference type="Pfam" id="PF13396">
    <property type="entry name" value="PLDc_N"/>
    <property type="match status" value="1"/>
</dbReference>
<comment type="subcellular location">
    <subcellularLocation>
        <location evidence="1">Cell membrane</location>
        <topology evidence="1">Multi-pass membrane protein</topology>
    </subcellularLocation>
</comment>
<comment type="caution">
    <text evidence="15">The sequence shown here is derived from an EMBL/GenBank/DDBJ whole genome shotgun (WGS) entry which is preliminary data.</text>
</comment>
<keyword evidence="3" id="KW-0444">Lipid biosynthesis</keyword>
<keyword evidence="8" id="KW-0443">Lipid metabolism</keyword>
<keyword evidence="5 13" id="KW-0812">Transmembrane</keyword>
<dbReference type="CDD" id="cd09112">
    <property type="entry name" value="PLDc_CLS_2"/>
    <property type="match status" value="1"/>
</dbReference>
<dbReference type="EC" id="2.7.8.-" evidence="12"/>
<evidence type="ECO:0000259" key="14">
    <source>
        <dbReference type="PROSITE" id="PS50035"/>
    </source>
</evidence>
<evidence type="ECO:0000313" key="15">
    <source>
        <dbReference type="EMBL" id="MFD1399422.1"/>
    </source>
</evidence>